<dbReference type="OrthoDB" id="2161974at2759"/>
<name>A0A8J4T351_9TREM</name>
<evidence type="ECO:0008006" key="4">
    <source>
        <dbReference type="Google" id="ProtNLM"/>
    </source>
</evidence>
<evidence type="ECO:0000313" key="3">
    <source>
        <dbReference type="Proteomes" id="UP000748531"/>
    </source>
</evidence>
<proteinExistence type="predicted"/>
<evidence type="ECO:0000313" key="2">
    <source>
        <dbReference type="EMBL" id="KAF5404906.1"/>
    </source>
</evidence>
<sequence length="321" mass="34551">MTESMINHARSSSFGTCASEFTEDGQSTQEFNSESSSSECDDNSSVTNCSQSSTYGVFTDRPTCAKYTQKQVTFREKVEVAPLFSTNSSLTSSDDPAHELLESKGISDQRIVTNLFTCTSEPVARSKFEQMTQTEAGSEGELKFLKVANVVACLEVLQKIGVHINGVTAQGIVKGELKHIMNLFFNLSKYKQRLRKNRQLPDGESTPEATETTHSGVIVLSANGHKQRQLPTELTTCGGFQSTPTTGLPKTVSKIKASDSSVCPSSKPVNLFSQLPRLASGFRHPASDSGIVTLTKSLASPSSPIAASVGTDVYLRTIGSK</sequence>
<keyword evidence="3" id="KW-1185">Reference proteome</keyword>
<dbReference type="GO" id="GO:0022008">
    <property type="term" value="P:neurogenesis"/>
    <property type="evidence" value="ECO:0007669"/>
    <property type="project" value="InterPro"/>
</dbReference>
<dbReference type="Gene3D" id="1.10.418.10">
    <property type="entry name" value="Calponin-like domain"/>
    <property type="match status" value="1"/>
</dbReference>
<organism evidence="2 3">
    <name type="scientific">Paragonimus heterotremus</name>
    <dbReference type="NCBI Taxonomy" id="100268"/>
    <lineage>
        <taxon>Eukaryota</taxon>
        <taxon>Metazoa</taxon>
        <taxon>Spiralia</taxon>
        <taxon>Lophotrochozoa</taxon>
        <taxon>Platyhelminthes</taxon>
        <taxon>Trematoda</taxon>
        <taxon>Digenea</taxon>
        <taxon>Plagiorchiida</taxon>
        <taxon>Troglotremata</taxon>
        <taxon>Troglotrematidae</taxon>
        <taxon>Paragonimus</taxon>
    </lineage>
</organism>
<reference evidence="2" key="1">
    <citation type="submission" date="2019-05" db="EMBL/GenBank/DDBJ databases">
        <title>Annotation for the trematode Paragonimus heterotremus.</title>
        <authorList>
            <person name="Choi Y.-J."/>
        </authorList>
    </citation>
    <scope>NUCLEOTIDE SEQUENCE</scope>
    <source>
        <strain evidence="2">LC</strain>
    </source>
</reference>
<dbReference type="EMBL" id="LUCH01000530">
    <property type="protein sequence ID" value="KAF5404906.1"/>
    <property type="molecule type" value="Genomic_DNA"/>
</dbReference>
<dbReference type="PANTHER" id="PTHR12784:SF28">
    <property type="entry name" value="PROTEIN SICKIE"/>
    <property type="match status" value="1"/>
</dbReference>
<dbReference type="InterPro" id="IPR039041">
    <property type="entry name" value="Nav/unc-53"/>
</dbReference>
<dbReference type="PANTHER" id="PTHR12784">
    <property type="entry name" value="STEERIN"/>
    <property type="match status" value="1"/>
</dbReference>
<gene>
    <name evidence="2" type="ORF">PHET_01563</name>
</gene>
<evidence type="ECO:0000256" key="1">
    <source>
        <dbReference type="SAM" id="MobiDB-lite"/>
    </source>
</evidence>
<dbReference type="SUPFAM" id="SSF47576">
    <property type="entry name" value="Calponin-homology domain, CH-domain"/>
    <property type="match status" value="1"/>
</dbReference>
<dbReference type="Proteomes" id="UP000748531">
    <property type="component" value="Unassembled WGS sequence"/>
</dbReference>
<protein>
    <recommendedName>
        <fullName evidence="4">Calponin-homology (CH) domain-containing protein</fullName>
    </recommendedName>
</protein>
<feature type="region of interest" description="Disordered" evidence="1">
    <location>
        <begin position="17"/>
        <end position="52"/>
    </location>
</feature>
<accession>A0A8J4T351</accession>
<dbReference type="AlphaFoldDB" id="A0A8J4T351"/>
<dbReference type="InterPro" id="IPR036872">
    <property type="entry name" value="CH_dom_sf"/>
</dbReference>
<comment type="caution">
    <text evidence="2">The sequence shown here is derived from an EMBL/GenBank/DDBJ whole genome shotgun (WGS) entry which is preliminary data.</text>
</comment>